<dbReference type="GO" id="GO:0005737">
    <property type="term" value="C:cytoplasm"/>
    <property type="evidence" value="ECO:0007669"/>
    <property type="project" value="UniProtKB-SubCell"/>
</dbReference>
<keyword evidence="6 8" id="KW-0443">Lipid metabolism</keyword>
<dbReference type="EC" id="2.7.8.7" evidence="8"/>
<dbReference type="HAMAP" id="MF_00101">
    <property type="entry name" value="AcpS"/>
    <property type="match status" value="1"/>
</dbReference>
<comment type="function">
    <text evidence="8">Transfers the 4'-phosphopantetheine moiety from coenzyme A to a Ser of acyl-carrier-protein.</text>
</comment>
<evidence type="ECO:0000313" key="11">
    <source>
        <dbReference type="Proteomes" id="UP000650511"/>
    </source>
</evidence>
<feature type="binding site" evidence="8">
    <location>
        <position position="15"/>
    </location>
    <ligand>
        <name>Mg(2+)</name>
        <dbReference type="ChEBI" id="CHEBI:18420"/>
    </ligand>
</feature>
<keyword evidence="2 8" id="KW-0808">Transferase</keyword>
<evidence type="ECO:0000256" key="8">
    <source>
        <dbReference type="HAMAP-Rule" id="MF_00101"/>
    </source>
</evidence>
<evidence type="ECO:0000256" key="1">
    <source>
        <dbReference type="ARBA" id="ARBA00022516"/>
    </source>
</evidence>
<evidence type="ECO:0000256" key="2">
    <source>
        <dbReference type="ARBA" id="ARBA00022679"/>
    </source>
</evidence>
<comment type="catalytic activity">
    <reaction evidence="8">
        <text>apo-[ACP] + CoA = holo-[ACP] + adenosine 3',5'-bisphosphate + H(+)</text>
        <dbReference type="Rhea" id="RHEA:12068"/>
        <dbReference type="Rhea" id="RHEA-COMP:9685"/>
        <dbReference type="Rhea" id="RHEA-COMP:9690"/>
        <dbReference type="ChEBI" id="CHEBI:15378"/>
        <dbReference type="ChEBI" id="CHEBI:29999"/>
        <dbReference type="ChEBI" id="CHEBI:57287"/>
        <dbReference type="ChEBI" id="CHEBI:58343"/>
        <dbReference type="ChEBI" id="CHEBI:64479"/>
        <dbReference type="EC" id="2.7.8.7"/>
    </reaction>
</comment>
<gene>
    <name evidence="8 10" type="primary">acpS</name>
    <name evidence="10" type="ORF">GCM10011354_18230</name>
</gene>
<organism evidence="10 11">
    <name type="scientific">Egicoccus halophilus</name>
    <dbReference type="NCBI Taxonomy" id="1670830"/>
    <lineage>
        <taxon>Bacteria</taxon>
        <taxon>Bacillati</taxon>
        <taxon>Actinomycetota</taxon>
        <taxon>Nitriliruptoria</taxon>
        <taxon>Egicoccales</taxon>
        <taxon>Egicoccaceae</taxon>
        <taxon>Egicoccus</taxon>
    </lineage>
</organism>
<protein>
    <recommendedName>
        <fullName evidence="8">Holo-[acyl-carrier-protein] synthase</fullName>
        <shortName evidence="8">Holo-ACP synthase</shortName>
        <ecNumber evidence="8">2.7.8.7</ecNumber>
    </recommendedName>
    <alternativeName>
        <fullName evidence="8">4'-phosphopantetheinyl transferase AcpS</fullName>
    </alternativeName>
</protein>
<evidence type="ECO:0000256" key="5">
    <source>
        <dbReference type="ARBA" id="ARBA00022842"/>
    </source>
</evidence>
<dbReference type="InterPro" id="IPR004568">
    <property type="entry name" value="Ppantetheine-prot_Trfase_dom"/>
</dbReference>
<feature type="domain" description="4'-phosphopantetheinyl transferase" evidence="9">
    <location>
        <begin position="13"/>
        <end position="120"/>
    </location>
</feature>
<dbReference type="GO" id="GO:0008897">
    <property type="term" value="F:holo-[acyl-carrier-protein] synthase activity"/>
    <property type="evidence" value="ECO:0007669"/>
    <property type="project" value="UniProtKB-UniRule"/>
</dbReference>
<accession>A0A8J3A874</accession>
<evidence type="ECO:0000256" key="6">
    <source>
        <dbReference type="ARBA" id="ARBA00023098"/>
    </source>
</evidence>
<dbReference type="Gene3D" id="3.90.470.20">
    <property type="entry name" value="4'-phosphopantetheinyl transferase domain"/>
    <property type="match status" value="1"/>
</dbReference>
<comment type="caution">
    <text evidence="10">The sequence shown here is derived from an EMBL/GenBank/DDBJ whole genome shotgun (WGS) entry which is preliminary data.</text>
</comment>
<evidence type="ECO:0000256" key="4">
    <source>
        <dbReference type="ARBA" id="ARBA00022832"/>
    </source>
</evidence>
<reference evidence="10" key="2">
    <citation type="submission" date="2020-09" db="EMBL/GenBank/DDBJ databases">
        <authorList>
            <person name="Sun Q."/>
            <person name="Zhou Y."/>
        </authorList>
    </citation>
    <scope>NUCLEOTIDE SEQUENCE</scope>
    <source>
        <strain evidence="10">CGMCC 1.14988</strain>
    </source>
</reference>
<keyword evidence="8" id="KW-0963">Cytoplasm</keyword>
<dbReference type="AlphaFoldDB" id="A0A8J3A874"/>
<evidence type="ECO:0000256" key="3">
    <source>
        <dbReference type="ARBA" id="ARBA00022723"/>
    </source>
</evidence>
<keyword evidence="11" id="KW-1185">Reference proteome</keyword>
<comment type="cofactor">
    <cofactor evidence="8">
        <name>Mg(2+)</name>
        <dbReference type="ChEBI" id="CHEBI:18420"/>
    </cofactor>
</comment>
<keyword evidence="1 8" id="KW-0444">Lipid biosynthesis</keyword>
<dbReference type="GO" id="GO:0006633">
    <property type="term" value="P:fatty acid biosynthetic process"/>
    <property type="evidence" value="ECO:0007669"/>
    <property type="project" value="UniProtKB-UniRule"/>
</dbReference>
<dbReference type="SUPFAM" id="SSF56214">
    <property type="entry name" value="4'-phosphopantetheinyl transferase"/>
    <property type="match status" value="1"/>
</dbReference>
<dbReference type="OrthoDB" id="517356at2"/>
<keyword evidence="3 8" id="KW-0479">Metal-binding</keyword>
<comment type="similarity">
    <text evidence="8">Belongs to the P-Pant transferase superfamily. AcpS family.</text>
</comment>
<dbReference type="InterPro" id="IPR002582">
    <property type="entry name" value="ACPS"/>
</dbReference>
<feature type="binding site" evidence="8">
    <location>
        <position position="69"/>
    </location>
    <ligand>
        <name>Mg(2+)</name>
        <dbReference type="ChEBI" id="CHEBI:18420"/>
    </ligand>
</feature>
<name>A0A8J3A874_9ACTN</name>
<keyword evidence="7 8" id="KW-0275">Fatty acid biosynthesis</keyword>
<dbReference type="RefSeq" id="WP_130650604.1">
    <property type="nucleotide sequence ID" value="NZ_BMHA01000006.1"/>
</dbReference>
<keyword evidence="5 8" id="KW-0460">Magnesium</keyword>
<dbReference type="InterPro" id="IPR037143">
    <property type="entry name" value="4-PPantetheinyl_Trfase_dom_sf"/>
</dbReference>
<dbReference type="EMBL" id="BMHA01000006">
    <property type="protein sequence ID" value="GGI06266.1"/>
    <property type="molecule type" value="Genomic_DNA"/>
</dbReference>
<evidence type="ECO:0000313" key="10">
    <source>
        <dbReference type="EMBL" id="GGI06266.1"/>
    </source>
</evidence>
<proteinExistence type="inferred from homology"/>
<keyword evidence="4 8" id="KW-0276">Fatty acid metabolism</keyword>
<evidence type="ECO:0000256" key="7">
    <source>
        <dbReference type="ARBA" id="ARBA00023160"/>
    </source>
</evidence>
<dbReference type="Proteomes" id="UP000650511">
    <property type="component" value="Unassembled WGS sequence"/>
</dbReference>
<reference evidence="10" key="1">
    <citation type="journal article" date="2014" name="Int. J. Syst. Evol. Microbiol.">
        <title>Complete genome sequence of Corynebacterium casei LMG S-19264T (=DSM 44701T), isolated from a smear-ripened cheese.</title>
        <authorList>
            <consortium name="US DOE Joint Genome Institute (JGI-PGF)"/>
            <person name="Walter F."/>
            <person name="Albersmeier A."/>
            <person name="Kalinowski J."/>
            <person name="Ruckert C."/>
        </authorList>
    </citation>
    <scope>NUCLEOTIDE SEQUENCE</scope>
    <source>
        <strain evidence="10">CGMCC 1.14988</strain>
    </source>
</reference>
<dbReference type="Pfam" id="PF01648">
    <property type="entry name" value="ACPS"/>
    <property type="match status" value="1"/>
</dbReference>
<evidence type="ECO:0000259" key="9">
    <source>
        <dbReference type="Pfam" id="PF01648"/>
    </source>
</evidence>
<dbReference type="NCBIfam" id="TIGR00556">
    <property type="entry name" value="pantethn_trn"/>
    <property type="match status" value="1"/>
</dbReference>
<dbReference type="GO" id="GO:0000287">
    <property type="term" value="F:magnesium ion binding"/>
    <property type="evidence" value="ECO:0007669"/>
    <property type="project" value="UniProtKB-UniRule"/>
</dbReference>
<comment type="subcellular location">
    <subcellularLocation>
        <location evidence="8">Cytoplasm</location>
    </subcellularLocation>
</comment>
<sequence>MTLPPPTATLVTGCDVVDIARLSAAIDRRAGFLERVFTDRERADARRGDVAAGSPVERSRLAARFAAKEATRKALGDLRLPFHAVEVRTAASGAPQLFVHGRPSPLACSLAHDGGVAMAVVVGPAFDAATD</sequence>
<dbReference type="InterPro" id="IPR008278">
    <property type="entry name" value="4-PPantetheinyl_Trfase_dom"/>
</dbReference>